<gene>
    <name evidence="6" type="ORF">G7Y89_g7791</name>
</gene>
<feature type="transmembrane region" description="Helical" evidence="5">
    <location>
        <begin position="110"/>
        <end position="131"/>
    </location>
</feature>
<dbReference type="Proteomes" id="UP000566819">
    <property type="component" value="Unassembled WGS sequence"/>
</dbReference>
<keyword evidence="7" id="KW-1185">Reference proteome</keyword>
<dbReference type="OrthoDB" id="5384040at2759"/>
<dbReference type="InterPro" id="IPR007568">
    <property type="entry name" value="RTA1"/>
</dbReference>
<evidence type="ECO:0000256" key="5">
    <source>
        <dbReference type="SAM" id="Phobius"/>
    </source>
</evidence>
<evidence type="ECO:0000313" key="6">
    <source>
        <dbReference type="EMBL" id="KAF4630345.1"/>
    </source>
</evidence>
<organism evidence="6 7">
    <name type="scientific">Cudoniella acicularis</name>
    <dbReference type="NCBI Taxonomy" id="354080"/>
    <lineage>
        <taxon>Eukaryota</taxon>
        <taxon>Fungi</taxon>
        <taxon>Dikarya</taxon>
        <taxon>Ascomycota</taxon>
        <taxon>Pezizomycotina</taxon>
        <taxon>Leotiomycetes</taxon>
        <taxon>Helotiales</taxon>
        <taxon>Tricladiaceae</taxon>
        <taxon>Cudoniella</taxon>
    </lineage>
</organism>
<comment type="subcellular location">
    <subcellularLocation>
        <location evidence="1">Membrane</location>
        <topology evidence="1">Multi-pass membrane protein</topology>
    </subcellularLocation>
</comment>
<feature type="transmembrane region" description="Helical" evidence="5">
    <location>
        <begin position="43"/>
        <end position="66"/>
    </location>
</feature>
<dbReference type="PANTHER" id="PTHR31465:SF15">
    <property type="entry name" value="LIPID TRANSPORTER ATNI-RELATED"/>
    <property type="match status" value="1"/>
</dbReference>
<keyword evidence="2 5" id="KW-0812">Transmembrane</keyword>
<feature type="transmembrane region" description="Helical" evidence="5">
    <location>
        <begin position="194"/>
        <end position="214"/>
    </location>
</feature>
<evidence type="ECO:0000256" key="1">
    <source>
        <dbReference type="ARBA" id="ARBA00004141"/>
    </source>
</evidence>
<accession>A0A8H4W3G5</accession>
<keyword evidence="3 5" id="KW-1133">Transmembrane helix</keyword>
<dbReference type="EMBL" id="JAAMPI010000559">
    <property type="protein sequence ID" value="KAF4630345.1"/>
    <property type="molecule type" value="Genomic_DNA"/>
</dbReference>
<dbReference type="PANTHER" id="PTHR31465">
    <property type="entry name" value="PROTEIN RTA1-RELATED"/>
    <property type="match status" value="1"/>
</dbReference>
<keyword evidence="4 5" id="KW-0472">Membrane</keyword>
<feature type="transmembrane region" description="Helical" evidence="5">
    <location>
        <begin position="235"/>
        <end position="255"/>
    </location>
</feature>
<evidence type="ECO:0000256" key="4">
    <source>
        <dbReference type="ARBA" id="ARBA00023136"/>
    </source>
</evidence>
<sequence length="414" mass="46334">MSSTTSFNFNPSSTATSTATPSCITVTPDSNGYVPPSACNSNYLYYPNFGGAVFFAIAFGISLFFHIFQAFSFKKWRLCWVLIMGISWEFLSFCLRAAGAKNQQSSGLQISNQLLFLLAPIWINAFIYMVMGRMIFFFIPEQKIWGVKGVKIGKIFVWLDILSFLTQVAGGLLIQPQNDASTVLTGIHVYMGGIAFQETCILVFTSIAIKFMLMMQAREKTSAGNQILDSRPTKWRLLLYVLFASLVLITIRIIYRLVEWTGGMDPTKNPIPFSEAYSFVLDALPMMLACYALNAVHPGTVLQGEGSEFPARKVVRAEKKMKRGMKMLERAERRSRKNPEKWGPGPSQYYRKMELDEGEAVDSVVRAPGGLRLLDSSPFAALTLSAKKHFTAGTETTVPQLIVKRFWEALRRSG</sequence>
<proteinExistence type="predicted"/>
<evidence type="ECO:0008006" key="8">
    <source>
        <dbReference type="Google" id="ProtNLM"/>
    </source>
</evidence>
<evidence type="ECO:0000256" key="3">
    <source>
        <dbReference type="ARBA" id="ARBA00022989"/>
    </source>
</evidence>
<dbReference type="Pfam" id="PF04479">
    <property type="entry name" value="RTA1"/>
    <property type="match status" value="1"/>
</dbReference>
<dbReference type="GO" id="GO:0016020">
    <property type="term" value="C:membrane"/>
    <property type="evidence" value="ECO:0007669"/>
    <property type="project" value="UniProtKB-SubCell"/>
</dbReference>
<evidence type="ECO:0000313" key="7">
    <source>
        <dbReference type="Proteomes" id="UP000566819"/>
    </source>
</evidence>
<reference evidence="6 7" key="1">
    <citation type="submission" date="2020-03" db="EMBL/GenBank/DDBJ databases">
        <title>Draft Genome Sequence of Cudoniella acicularis.</title>
        <authorList>
            <person name="Buettner E."/>
            <person name="Kellner H."/>
        </authorList>
    </citation>
    <scope>NUCLEOTIDE SEQUENCE [LARGE SCALE GENOMIC DNA]</scope>
    <source>
        <strain evidence="6 7">DSM 108380</strain>
    </source>
</reference>
<feature type="transmembrane region" description="Helical" evidence="5">
    <location>
        <begin position="152"/>
        <end position="174"/>
    </location>
</feature>
<dbReference type="AlphaFoldDB" id="A0A8H4W3G5"/>
<feature type="transmembrane region" description="Helical" evidence="5">
    <location>
        <begin position="78"/>
        <end position="98"/>
    </location>
</feature>
<comment type="caution">
    <text evidence="6">The sequence shown here is derived from an EMBL/GenBank/DDBJ whole genome shotgun (WGS) entry which is preliminary data.</text>
</comment>
<evidence type="ECO:0000256" key="2">
    <source>
        <dbReference type="ARBA" id="ARBA00022692"/>
    </source>
</evidence>
<name>A0A8H4W3G5_9HELO</name>
<protein>
    <recommendedName>
        <fullName evidence="8">RTA1 domain-containing protein</fullName>
    </recommendedName>
</protein>